<keyword evidence="7 11" id="KW-0560">Oxidoreductase</keyword>
<reference evidence="11 12" key="1">
    <citation type="submission" date="2024-03" db="EMBL/GenBank/DDBJ databases">
        <authorList>
            <person name="Jo J.-H."/>
        </authorList>
    </citation>
    <scope>NUCLEOTIDE SEQUENCE [LARGE SCALE GENOMIC DNA]</scope>
    <source>
        <strain evidence="11 12">PS1R-30</strain>
    </source>
</reference>
<dbReference type="PANTHER" id="PTHR20883:SF48">
    <property type="entry name" value="ECTOINE DIOXYGENASE"/>
    <property type="match status" value="1"/>
</dbReference>
<dbReference type="Pfam" id="PF05721">
    <property type="entry name" value="PhyH"/>
    <property type="match status" value="1"/>
</dbReference>
<evidence type="ECO:0000256" key="2">
    <source>
        <dbReference type="ARBA" id="ARBA00004063"/>
    </source>
</evidence>
<name>A0ABU8S2G6_9SPHN</name>
<keyword evidence="8" id="KW-0408">Iron</keyword>
<proteinExistence type="inferred from homology"/>
<evidence type="ECO:0000313" key="11">
    <source>
        <dbReference type="EMBL" id="MEJ5979546.1"/>
    </source>
</evidence>
<dbReference type="InterPro" id="IPR008775">
    <property type="entry name" value="Phytyl_CoA_dOase-like"/>
</dbReference>
<dbReference type="EMBL" id="JBBHJZ010000009">
    <property type="protein sequence ID" value="MEJ5979546.1"/>
    <property type="molecule type" value="Genomic_DNA"/>
</dbReference>
<evidence type="ECO:0000256" key="7">
    <source>
        <dbReference type="ARBA" id="ARBA00023002"/>
    </source>
</evidence>
<keyword evidence="6" id="KW-0223">Dioxygenase</keyword>
<keyword evidence="12" id="KW-1185">Reference proteome</keyword>
<evidence type="ECO:0000256" key="10">
    <source>
        <dbReference type="NCBIfam" id="TIGR02408"/>
    </source>
</evidence>
<comment type="cofactor">
    <cofactor evidence="1">
        <name>Fe(2+)</name>
        <dbReference type="ChEBI" id="CHEBI:29033"/>
    </cofactor>
</comment>
<dbReference type="NCBIfam" id="TIGR02408">
    <property type="entry name" value="ectoine_ThpD"/>
    <property type="match status" value="1"/>
</dbReference>
<dbReference type="EC" id="1.14.11.55" evidence="10"/>
<evidence type="ECO:0000256" key="8">
    <source>
        <dbReference type="ARBA" id="ARBA00023004"/>
    </source>
</evidence>
<dbReference type="Proteomes" id="UP001361239">
    <property type="component" value="Unassembled WGS sequence"/>
</dbReference>
<evidence type="ECO:0000256" key="9">
    <source>
        <dbReference type="ARBA" id="ARBA00049228"/>
    </source>
</evidence>
<organism evidence="11 12">
    <name type="scientific">Novosphingobium anseongense</name>
    <dbReference type="NCBI Taxonomy" id="3133436"/>
    <lineage>
        <taxon>Bacteria</taxon>
        <taxon>Pseudomonadati</taxon>
        <taxon>Pseudomonadota</taxon>
        <taxon>Alphaproteobacteria</taxon>
        <taxon>Sphingomonadales</taxon>
        <taxon>Sphingomonadaceae</taxon>
        <taxon>Novosphingobium</taxon>
    </lineage>
</organism>
<keyword evidence="5" id="KW-0479">Metal-binding</keyword>
<evidence type="ECO:0000256" key="4">
    <source>
        <dbReference type="ARBA" id="ARBA00011738"/>
    </source>
</evidence>
<dbReference type="GO" id="GO:0016491">
    <property type="term" value="F:oxidoreductase activity"/>
    <property type="evidence" value="ECO:0007669"/>
    <property type="project" value="UniProtKB-KW"/>
</dbReference>
<evidence type="ECO:0000256" key="3">
    <source>
        <dbReference type="ARBA" id="ARBA00007851"/>
    </source>
</evidence>
<comment type="catalytic activity">
    <reaction evidence="9">
        <text>L-ectoine + 2-oxoglutarate + O2 = 5-hydroxyectoine + succinate + CO2</text>
        <dbReference type="Rhea" id="RHEA:45740"/>
        <dbReference type="ChEBI" id="CHEBI:15379"/>
        <dbReference type="ChEBI" id="CHEBI:16526"/>
        <dbReference type="ChEBI" id="CHEBI:16810"/>
        <dbReference type="ChEBI" id="CHEBI:30031"/>
        <dbReference type="ChEBI" id="CHEBI:58515"/>
        <dbReference type="ChEBI" id="CHEBI:85413"/>
        <dbReference type="EC" id="1.14.11.55"/>
    </reaction>
</comment>
<dbReference type="Gene3D" id="2.60.120.620">
    <property type="entry name" value="q2cbj1_9rhob like domain"/>
    <property type="match status" value="1"/>
</dbReference>
<evidence type="ECO:0000256" key="6">
    <source>
        <dbReference type="ARBA" id="ARBA00022964"/>
    </source>
</evidence>
<protein>
    <recommendedName>
        <fullName evidence="10">Ectoine hydroxylase</fullName>
        <ecNumber evidence="10">1.14.11.55</ecNumber>
    </recommendedName>
</protein>
<accession>A0ABU8S2G6</accession>
<gene>
    <name evidence="11" type="primary">thpD</name>
    <name evidence="11" type="ORF">WG901_23035</name>
</gene>
<sequence length="307" mass="33554">MADPYPSRCGREAAVLPRVDPVVHGTWHEGAPLTQEQLTQFERDGYLVLGDLFTTGEVAALCQASTALLADPKALDPDTVIAEPGSREVRSIFMVHRQDRAMARLAADRRLADIARLVLGDEIYVHQSRLNYKPGFAGREFYWHSDFETWHVEDGMPRMRALSMSILLSPNDATNGPLMIIPGSHLAFHACAGETPQDNYRASLRKQDLGVPDRATLTDLAAENGIRTAMGDPGTVILFDCNAMHGSNGNITPFPRSNAFIVYNAVSNWLGPPSGDLEPRPEFIAARKAAPIISGRPSLPLEIATIC</sequence>
<comment type="caution">
    <text evidence="11">The sequence shown here is derived from an EMBL/GenBank/DDBJ whole genome shotgun (WGS) entry which is preliminary data.</text>
</comment>
<comment type="function">
    <text evidence="2">Involved in the biosynthesis of 5-hydroxyectoine, called compatible solute, which helps organisms to survive extreme osmotic stress by acting as a highly soluble organic osmolyte. Catalyzes the 2-oxoglutarate-dependent selective hydroxylation of L-ectoine to yield (4S,5S)-5-hydroxyectoine.</text>
</comment>
<evidence type="ECO:0000256" key="1">
    <source>
        <dbReference type="ARBA" id="ARBA00001954"/>
    </source>
</evidence>
<dbReference type="InterPro" id="IPR012774">
    <property type="entry name" value="EctD"/>
</dbReference>
<evidence type="ECO:0000313" key="12">
    <source>
        <dbReference type="Proteomes" id="UP001361239"/>
    </source>
</evidence>
<comment type="similarity">
    <text evidence="3">Belongs to the PhyH family. EctD subfamily.</text>
</comment>
<dbReference type="SUPFAM" id="SSF51197">
    <property type="entry name" value="Clavaminate synthase-like"/>
    <property type="match status" value="1"/>
</dbReference>
<comment type="subunit">
    <text evidence="4">Homodimer.</text>
</comment>
<evidence type="ECO:0000256" key="5">
    <source>
        <dbReference type="ARBA" id="ARBA00022723"/>
    </source>
</evidence>
<dbReference type="PANTHER" id="PTHR20883">
    <property type="entry name" value="PHYTANOYL-COA DIOXYGENASE DOMAIN CONTAINING 1"/>
    <property type="match status" value="1"/>
</dbReference>
<dbReference type="RefSeq" id="WP_339589485.1">
    <property type="nucleotide sequence ID" value="NZ_JBBHJZ010000009.1"/>
</dbReference>